<reference evidence="1" key="1">
    <citation type="journal article" date="2021" name="Proc. Natl. Acad. Sci. U.S.A.">
        <title>A Catalog of Tens of Thousands of Viruses from Human Metagenomes Reveals Hidden Associations with Chronic Diseases.</title>
        <authorList>
            <person name="Tisza M.J."/>
            <person name="Buck C.B."/>
        </authorList>
    </citation>
    <scope>NUCLEOTIDE SEQUENCE</scope>
    <source>
        <strain evidence="1">CtCeQ13</strain>
    </source>
</reference>
<name>A0A8S5PCP2_9CAUD</name>
<proteinExistence type="predicted"/>
<accession>A0A8S5PCP2</accession>
<organism evidence="1">
    <name type="scientific">Siphoviridae sp. ctCeQ13</name>
    <dbReference type="NCBI Taxonomy" id="2825380"/>
    <lineage>
        <taxon>Viruses</taxon>
        <taxon>Duplodnaviria</taxon>
        <taxon>Heunggongvirae</taxon>
        <taxon>Uroviricota</taxon>
        <taxon>Caudoviricetes</taxon>
    </lineage>
</organism>
<evidence type="ECO:0000313" key="1">
    <source>
        <dbReference type="EMBL" id="DAE03988.1"/>
    </source>
</evidence>
<protein>
    <submittedName>
        <fullName evidence="1">Uncharacterized protein</fullName>
    </submittedName>
</protein>
<sequence>MNYDVIENSKADLRLSRRKALELLPVLRKRDEGGRIVRIDPRTIKIVRNR</sequence>
<dbReference type="EMBL" id="BK015381">
    <property type="protein sequence ID" value="DAE03988.1"/>
    <property type="molecule type" value="Genomic_DNA"/>
</dbReference>